<gene>
    <name evidence="2" type="primary">Aste57867_13998</name>
    <name evidence="1" type="ORF">As57867_013947</name>
    <name evidence="2" type="ORF">ASTE57867_13998</name>
</gene>
<protein>
    <submittedName>
        <fullName evidence="2">Aste57867_13998 protein</fullName>
    </submittedName>
</protein>
<evidence type="ECO:0000313" key="2">
    <source>
        <dbReference type="EMBL" id="VFT90828.1"/>
    </source>
</evidence>
<dbReference type="EMBL" id="CAADRA010005521">
    <property type="protein sequence ID" value="VFT90828.1"/>
    <property type="molecule type" value="Genomic_DNA"/>
</dbReference>
<proteinExistence type="predicted"/>
<organism evidence="2 3">
    <name type="scientific">Aphanomyces stellatus</name>
    <dbReference type="NCBI Taxonomy" id="120398"/>
    <lineage>
        <taxon>Eukaryota</taxon>
        <taxon>Sar</taxon>
        <taxon>Stramenopiles</taxon>
        <taxon>Oomycota</taxon>
        <taxon>Saprolegniomycetes</taxon>
        <taxon>Saprolegniales</taxon>
        <taxon>Verrucalvaceae</taxon>
        <taxon>Aphanomyces</taxon>
    </lineage>
</organism>
<accession>A0A485L1T3</accession>
<evidence type="ECO:0000313" key="1">
    <source>
        <dbReference type="EMBL" id="KAF0695173.1"/>
    </source>
</evidence>
<reference evidence="1" key="2">
    <citation type="submission" date="2019-06" db="EMBL/GenBank/DDBJ databases">
        <title>Genomics analysis of Aphanomyces spp. identifies a new class of oomycete effector associated with host adaptation.</title>
        <authorList>
            <person name="Gaulin E."/>
        </authorList>
    </citation>
    <scope>NUCLEOTIDE SEQUENCE</scope>
    <source>
        <strain evidence="1">CBS 578.67</strain>
    </source>
</reference>
<sequence>MSNASTVLGTIDLVCFICAHQDGLPGDVAAVQRCQIIQGIHGRLIRCPNGIFSQHEWPALTGQHVDMDDLPATMQHRQSLVEAVLQHPTNSVVLSTLLAKQVHIRDVVVEYAVFFGCLDLVKSICTTMKRNLLSDSSEEAQFDALNRLRIPSNALQLRQLAVFHGHLDVLMYLNTTSYSSLHGRCGTELSYSDIEVAAERRHLRCVEYLVAGALQLHAPSLTDGTIALGGDYFGFRPPSNTTTINLAKQGLGRVDAAEAAKTDGLDDMVRCLTRAKLVSGWRDNDAVGLNDDSERVPPAPTDLARPGTVAYLRQGGWRFDQSVQTTVSATAIHSQANRNVTQRQGRWSQWWHALVSYFE</sequence>
<name>A0A485L1T3_9STRA</name>
<dbReference type="AlphaFoldDB" id="A0A485L1T3"/>
<evidence type="ECO:0000313" key="3">
    <source>
        <dbReference type="Proteomes" id="UP000332933"/>
    </source>
</evidence>
<keyword evidence="3" id="KW-1185">Reference proteome</keyword>
<dbReference type="Proteomes" id="UP000332933">
    <property type="component" value="Unassembled WGS sequence"/>
</dbReference>
<dbReference type="EMBL" id="VJMH01005500">
    <property type="protein sequence ID" value="KAF0695173.1"/>
    <property type="molecule type" value="Genomic_DNA"/>
</dbReference>
<reference evidence="2 3" key="1">
    <citation type="submission" date="2019-03" db="EMBL/GenBank/DDBJ databases">
        <authorList>
            <person name="Gaulin E."/>
            <person name="Dumas B."/>
        </authorList>
    </citation>
    <scope>NUCLEOTIDE SEQUENCE [LARGE SCALE GENOMIC DNA]</scope>
    <source>
        <strain evidence="2">CBS 568.67</strain>
    </source>
</reference>